<organism evidence="1 2">
    <name type="scientific">Rattus norvegicus</name>
    <name type="common">Rat</name>
    <dbReference type="NCBI Taxonomy" id="10116"/>
    <lineage>
        <taxon>Eukaryota</taxon>
        <taxon>Metazoa</taxon>
        <taxon>Chordata</taxon>
        <taxon>Craniata</taxon>
        <taxon>Vertebrata</taxon>
        <taxon>Euteleostomi</taxon>
        <taxon>Mammalia</taxon>
        <taxon>Eutheria</taxon>
        <taxon>Euarchontoglires</taxon>
        <taxon>Glires</taxon>
        <taxon>Rodentia</taxon>
        <taxon>Myomorpha</taxon>
        <taxon>Muroidea</taxon>
        <taxon>Muridae</taxon>
        <taxon>Murinae</taxon>
        <taxon>Rattus</taxon>
    </lineage>
</organism>
<sequence length="89" mass="9428">MSQVSGQCPSRCDAPHGVPSAALDPGTCPTHCRPPLFPPSPSSFTGSCPGLTHMVTKRTGVWDGCGWVGTIWKRLEGGRGRVCSFHCCK</sequence>
<dbReference type="AlphaFoldDB" id="A6JIH5"/>
<accession>A6JIH5</accession>
<evidence type="ECO:0000313" key="2">
    <source>
        <dbReference type="Proteomes" id="UP000234681"/>
    </source>
</evidence>
<protein>
    <submittedName>
        <fullName evidence="1">Similar to inhibitor of MyoD family-a (Predicted), isoform CRA_b</fullName>
    </submittedName>
</protein>
<name>A6JIH5_RAT</name>
<evidence type="ECO:0000313" key="1">
    <source>
        <dbReference type="EMBL" id="EDM18903.1"/>
    </source>
</evidence>
<proteinExistence type="predicted"/>
<dbReference type="Proteomes" id="UP000234681">
    <property type="component" value="Chromosome 9"/>
</dbReference>
<dbReference type="EMBL" id="CH473987">
    <property type="protein sequence ID" value="EDM18903.1"/>
    <property type="molecule type" value="Genomic_DNA"/>
</dbReference>
<reference evidence="1 2" key="1">
    <citation type="submission" date="2005-09" db="EMBL/GenBank/DDBJ databases">
        <authorList>
            <person name="Mural R.J."/>
            <person name="Li P.W."/>
            <person name="Adams M.D."/>
            <person name="Amanatides P.G."/>
            <person name="Baden-Tillson H."/>
            <person name="Barnstead M."/>
            <person name="Chin S.H."/>
            <person name="Dew I."/>
            <person name="Evans C.A."/>
            <person name="Ferriera S."/>
            <person name="Flanigan M."/>
            <person name="Fosler C."/>
            <person name="Glodek A."/>
            <person name="Gu Z."/>
            <person name="Holt R.A."/>
            <person name="Jennings D."/>
            <person name="Kraft C.L."/>
            <person name="Lu F."/>
            <person name="Nguyen T."/>
            <person name="Nusskern D.R."/>
            <person name="Pfannkoch C.M."/>
            <person name="Sitter C."/>
            <person name="Sutton G.G."/>
            <person name="Venter J.C."/>
            <person name="Wang Z."/>
            <person name="Woodage T."/>
            <person name="Zheng X.H."/>
            <person name="Zhong F."/>
        </authorList>
    </citation>
    <scope>NUCLEOTIDE SEQUENCE [LARGE SCALE GENOMIC DNA]</scope>
    <source>
        <strain>BN</strain>
        <strain evidence="2">Sprague-Dawley</strain>
    </source>
</reference>
<gene>
    <name evidence="1" type="primary">RGD1560271_predicted</name>
    <name evidence="1" type="ORF">rCG_43407</name>
</gene>